<proteinExistence type="inferred from homology"/>
<sequence length="385" mass="43774">MDALVCDNGTGYLKVGWSNTNYPDYTVPCIIGRPNKKFESECSNSSDYATEYYGDQALPFQHSLDLSRPLEHGIVKDWDGMLKLWDYTFTDKMHIDCSSTNLLLTEAPLNPSSNRQTMAEIVFETFDFAGMKVELQATLALYAQGLMTGLIIDSGEGVTHCIPICEGTVFKSQIERIDLAGRDLTQYLLELLTRKGYNFNTSYDFEQVRDIKEATCFVSCNLEEDRELCRNTCAYDIDYKLPDGEWIRIGQERFEAVEALFKPNLIGRDEEGIAELVFRSVMKSPIDNRKALLGSMILSGGTSMFPGMVDRLTGDIKALYKQMRKQQNSIHGEKPTKVKIKIEDPPYRKFLVYMGGTAFARILQGKPEAWVTKEQWQEEGDRCLF</sequence>
<accession>A0AAU9JHK4</accession>
<evidence type="ECO:0000256" key="1">
    <source>
        <dbReference type="ARBA" id="ARBA00004245"/>
    </source>
</evidence>
<evidence type="ECO:0000256" key="3">
    <source>
        <dbReference type="ARBA" id="ARBA00023212"/>
    </source>
</evidence>
<evidence type="ECO:0000313" key="6">
    <source>
        <dbReference type="EMBL" id="CAG9326727.1"/>
    </source>
</evidence>
<dbReference type="InterPro" id="IPR043129">
    <property type="entry name" value="ATPase_NBD"/>
</dbReference>
<comment type="subcellular location">
    <subcellularLocation>
        <location evidence="1">Cytoplasm</location>
        <location evidence="1">Cytoskeleton</location>
    </subcellularLocation>
</comment>
<evidence type="ECO:0000313" key="7">
    <source>
        <dbReference type="Proteomes" id="UP001162131"/>
    </source>
</evidence>
<protein>
    <recommendedName>
        <fullName evidence="2">Actin, cytoplasmic</fullName>
    </recommendedName>
</protein>
<dbReference type="PRINTS" id="PR00190">
    <property type="entry name" value="ACTIN"/>
</dbReference>
<dbReference type="InterPro" id="IPR020902">
    <property type="entry name" value="Actin/actin-like_CS"/>
</dbReference>
<keyword evidence="3" id="KW-0963">Cytoplasm</keyword>
<evidence type="ECO:0000256" key="2">
    <source>
        <dbReference type="ARBA" id="ARBA00020098"/>
    </source>
</evidence>
<comment type="similarity">
    <text evidence="5">Belongs to the actin family.</text>
</comment>
<dbReference type="SUPFAM" id="SSF53067">
    <property type="entry name" value="Actin-like ATPase domain"/>
    <property type="match status" value="2"/>
</dbReference>
<dbReference type="EMBL" id="CAJZBQ010000041">
    <property type="protein sequence ID" value="CAG9326727.1"/>
    <property type="molecule type" value="Genomic_DNA"/>
</dbReference>
<dbReference type="Gene3D" id="3.90.640.10">
    <property type="entry name" value="Actin, Chain A, domain 4"/>
    <property type="match status" value="1"/>
</dbReference>
<evidence type="ECO:0000256" key="4">
    <source>
        <dbReference type="ARBA" id="ARBA00049360"/>
    </source>
</evidence>
<dbReference type="Pfam" id="PF00022">
    <property type="entry name" value="Actin"/>
    <property type="match status" value="1"/>
</dbReference>
<dbReference type="Proteomes" id="UP001162131">
    <property type="component" value="Unassembled WGS sequence"/>
</dbReference>
<dbReference type="PROSITE" id="PS01132">
    <property type="entry name" value="ACTINS_ACT_LIKE"/>
    <property type="match status" value="1"/>
</dbReference>
<comment type="caution">
    <text evidence="6">The sequence shown here is derived from an EMBL/GenBank/DDBJ whole genome shotgun (WGS) entry which is preliminary data.</text>
</comment>
<dbReference type="FunFam" id="3.90.640.10:FF:000007">
    <property type="entry name" value="Actin like 7B"/>
    <property type="match status" value="1"/>
</dbReference>
<dbReference type="AlphaFoldDB" id="A0AAU9JHK4"/>
<dbReference type="SMART" id="SM00268">
    <property type="entry name" value="ACTIN"/>
    <property type="match status" value="1"/>
</dbReference>
<dbReference type="InterPro" id="IPR004000">
    <property type="entry name" value="Actin"/>
</dbReference>
<dbReference type="GO" id="GO:0005856">
    <property type="term" value="C:cytoskeleton"/>
    <property type="evidence" value="ECO:0007669"/>
    <property type="project" value="UniProtKB-SubCell"/>
</dbReference>
<name>A0AAU9JHK4_9CILI</name>
<dbReference type="PANTHER" id="PTHR11937">
    <property type="entry name" value="ACTIN"/>
    <property type="match status" value="1"/>
</dbReference>
<evidence type="ECO:0000256" key="5">
    <source>
        <dbReference type="RuleBase" id="RU000487"/>
    </source>
</evidence>
<organism evidence="6 7">
    <name type="scientific">Blepharisma stoltei</name>
    <dbReference type="NCBI Taxonomy" id="1481888"/>
    <lineage>
        <taxon>Eukaryota</taxon>
        <taxon>Sar</taxon>
        <taxon>Alveolata</taxon>
        <taxon>Ciliophora</taxon>
        <taxon>Postciliodesmatophora</taxon>
        <taxon>Heterotrichea</taxon>
        <taxon>Heterotrichida</taxon>
        <taxon>Blepharismidae</taxon>
        <taxon>Blepharisma</taxon>
    </lineage>
</organism>
<dbReference type="FunFam" id="3.30.420.40:FF:000050">
    <property type="entry name" value="Actin, alpha skeletal muscle"/>
    <property type="match status" value="1"/>
</dbReference>
<comment type="catalytic activity">
    <reaction evidence="4">
        <text>ATP + H2O = ADP + phosphate + H(+)</text>
        <dbReference type="Rhea" id="RHEA:13065"/>
        <dbReference type="ChEBI" id="CHEBI:15377"/>
        <dbReference type="ChEBI" id="CHEBI:15378"/>
        <dbReference type="ChEBI" id="CHEBI:30616"/>
        <dbReference type="ChEBI" id="CHEBI:43474"/>
        <dbReference type="ChEBI" id="CHEBI:456216"/>
    </reaction>
</comment>
<keyword evidence="7" id="KW-1185">Reference proteome</keyword>
<dbReference type="Gene3D" id="3.30.420.40">
    <property type="match status" value="2"/>
</dbReference>
<reference evidence="6" key="1">
    <citation type="submission" date="2021-09" db="EMBL/GenBank/DDBJ databases">
        <authorList>
            <consortium name="AG Swart"/>
            <person name="Singh M."/>
            <person name="Singh A."/>
            <person name="Seah K."/>
            <person name="Emmerich C."/>
        </authorList>
    </citation>
    <scope>NUCLEOTIDE SEQUENCE</scope>
    <source>
        <strain evidence="6">ATCC30299</strain>
    </source>
</reference>
<keyword evidence="3" id="KW-0206">Cytoskeleton</keyword>
<gene>
    <name evidence="6" type="ORF">BSTOLATCC_MIC41995</name>
</gene>